<protein>
    <submittedName>
        <fullName evidence="2">DUF4372 domain-containing protein</fullName>
    </submittedName>
</protein>
<dbReference type="Pfam" id="PF14294">
    <property type="entry name" value="DUF4372"/>
    <property type="match status" value="1"/>
</dbReference>
<reference evidence="2" key="1">
    <citation type="submission" date="2020-10" db="EMBL/GenBank/DDBJ databases">
        <authorList>
            <person name="Gilroy R."/>
        </authorList>
    </citation>
    <scope>NUCLEOTIDE SEQUENCE</scope>
    <source>
        <strain evidence="2">B1-15692</strain>
    </source>
</reference>
<name>A0A9D9NBD9_9BACT</name>
<reference evidence="2" key="2">
    <citation type="journal article" date="2021" name="PeerJ">
        <title>Extensive microbial diversity within the chicken gut microbiome revealed by metagenomics and culture.</title>
        <authorList>
            <person name="Gilroy R."/>
            <person name="Ravi A."/>
            <person name="Getino M."/>
            <person name="Pursley I."/>
            <person name="Horton D.L."/>
            <person name="Alikhan N.F."/>
            <person name="Baker D."/>
            <person name="Gharbi K."/>
            <person name="Hall N."/>
            <person name="Watson M."/>
            <person name="Adriaenssens E.M."/>
            <person name="Foster-Nyarko E."/>
            <person name="Jarju S."/>
            <person name="Secka A."/>
            <person name="Antonio M."/>
            <person name="Oren A."/>
            <person name="Chaudhuri R.R."/>
            <person name="La Ragione R."/>
            <person name="Hildebrand F."/>
            <person name="Pallen M.J."/>
        </authorList>
    </citation>
    <scope>NUCLEOTIDE SEQUENCE</scope>
    <source>
        <strain evidence="2">B1-15692</strain>
    </source>
</reference>
<accession>A0A9D9NBD9</accession>
<organism evidence="2 3">
    <name type="scientific">Candidatus Cryptobacteroides faecipullorum</name>
    <dbReference type="NCBI Taxonomy" id="2840764"/>
    <lineage>
        <taxon>Bacteria</taxon>
        <taxon>Pseudomonadati</taxon>
        <taxon>Bacteroidota</taxon>
        <taxon>Bacteroidia</taxon>
        <taxon>Bacteroidales</taxon>
        <taxon>Candidatus Cryptobacteroides</taxon>
    </lineage>
</organism>
<comment type="caution">
    <text evidence="2">The sequence shown here is derived from an EMBL/GenBank/DDBJ whole genome shotgun (WGS) entry which is preliminary data.</text>
</comment>
<evidence type="ECO:0000259" key="1">
    <source>
        <dbReference type="Pfam" id="PF14294"/>
    </source>
</evidence>
<feature type="domain" description="DUF4372" evidence="1">
    <location>
        <begin position="3"/>
        <end position="73"/>
    </location>
</feature>
<proteinExistence type="predicted"/>
<gene>
    <name evidence="2" type="ORF">IAB99_04310</name>
</gene>
<dbReference type="AlphaFoldDB" id="A0A9D9NBD9"/>
<evidence type="ECO:0000313" key="2">
    <source>
        <dbReference type="EMBL" id="MBO8466970.1"/>
    </source>
</evidence>
<dbReference type="Proteomes" id="UP000823660">
    <property type="component" value="Unassembled WGS sequence"/>
</dbReference>
<sequence length="105" mass="12026">MFTGKTIFAQLMSPKPRRDSNASVARYKGDYCSRNLSCYDQLLVMCLAQYASKNSLRDIEASLIAVEHKLYHSSISYAVPINTLAKANEQRDWRIYRNFGQALIK</sequence>
<dbReference type="EMBL" id="JADIMH010000022">
    <property type="protein sequence ID" value="MBO8466970.1"/>
    <property type="molecule type" value="Genomic_DNA"/>
</dbReference>
<dbReference type="InterPro" id="IPR025399">
    <property type="entry name" value="DUF4372"/>
</dbReference>
<evidence type="ECO:0000313" key="3">
    <source>
        <dbReference type="Proteomes" id="UP000823660"/>
    </source>
</evidence>